<dbReference type="GO" id="GO:0005737">
    <property type="term" value="C:cytoplasm"/>
    <property type="evidence" value="ECO:0007669"/>
    <property type="project" value="TreeGrafter"/>
</dbReference>
<dbReference type="STRING" id="45286.A0A109UYG2"/>
<comment type="similarity">
    <text evidence="2">Belongs to the POMP/UMP1 family.</text>
</comment>
<keyword evidence="4" id="KW-1185">Reference proteome</keyword>
<protein>
    <submittedName>
        <fullName evidence="3">HCL504Cp</fullName>
    </submittedName>
</protein>
<reference evidence="3 4" key="1">
    <citation type="submission" date="2016-01" db="EMBL/GenBank/DDBJ databases">
        <title>Genome sequence of the yeast Holleya sinecauda.</title>
        <authorList>
            <person name="Dietrich F.S."/>
        </authorList>
    </citation>
    <scope>NUCLEOTIDE SEQUENCE [LARGE SCALE GENOMIC DNA]</scope>
    <source>
        <strain evidence="3 4">ATCC 58844</strain>
    </source>
</reference>
<proteinExistence type="inferred from homology"/>
<gene>
    <name evidence="3" type="ORF">AW171_hschr31488</name>
</gene>
<evidence type="ECO:0000256" key="1">
    <source>
        <dbReference type="ARBA" id="ARBA00023186"/>
    </source>
</evidence>
<dbReference type="OrthoDB" id="15001at2759"/>
<dbReference type="RefSeq" id="XP_017986643.1">
    <property type="nucleotide sequence ID" value="XM_018131469.1"/>
</dbReference>
<sequence>MNIVPPSDFRTNVSALSASKFTSNAVPGLPDKLREEVAAKPMNTQMNDRHPLESRLRNWDETALRRTHEQYKQIFGLAEPVKRLMELNIVEQTDFNPIGESSNIHRDILLNKECSLDWEDVFPDSEALDSSLGFSSDVHTKIEGALNIR</sequence>
<name>A0A109UYG2_9SACH</name>
<dbReference type="Pfam" id="PF05348">
    <property type="entry name" value="UMP1"/>
    <property type="match status" value="1"/>
</dbReference>
<evidence type="ECO:0000313" key="3">
    <source>
        <dbReference type="EMBL" id="AMD19647.1"/>
    </source>
</evidence>
<dbReference type="InterPro" id="IPR008012">
    <property type="entry name" value="Ump1"/>
</dbReference>
<evidence type="ECO:0000256" key="2">
    <source>
        <dbReference type="ARBA" id="ARBA00043974"/>
    </source>
</evidence>
<accession>A0A109UYG2</accession>
<keyword evidence="1" id="KW-0143">Chaperone</keyword>
<dbReference type="EMBL" id="CP014243">
    <property type="protein sequence ID" value="AMD19647.1"/>
    <property type="molecule type" value="Genomic_DNA"/>
</dbReference>
<dbReference type="AlphaFoldDB" id="A0A109UYG2"/>
<organism evidence="3 4">
    <name type="scientific">Eremothecium sinecaudum</name>
    <dbReference type="NCBI Taxonomy" id="45286"/>
    <lineage>
        <taxon>Eukaryota</taxon>
        <taxon>Fungi</taxon>
        <taxon>Dikarya</taxon>
        <taxon>Ascomycota</taxon>
        <taxon>Saccharomycotina</taxon>
        <taxon>Saccharomycetes</taxon>
        <taxon>Saccharomycetales</taxon>
        <taxon>Saccharomycetaceae</taxon>
        <taxon>Eremothecium</taxon>
    </lineage>
</organism>
<dbReference type="GO" id="GO:0043248">
    <property type="term" value="P:proteasome assembly"/>
    <property type="evidence" value="ECO:0007669"/>
    <property type="project" value="InterPro"/>
</dbReference>
<dbReference type="GeneID" id="28722852"/>
<dbReference type="Proteomes" id="UP000243052">
    <property type="component" value="Chromosome iii"/>
</dbReference>
<evidence type="ECO:0000313" key="4">
    <source>
        <dbReference type="Proteomes" id="UP000243052"/>
    </source>
</evidence>
<dbReference type="PANTHER" id="PTHR12828">
    <property type="entry name" value="PROTEASOME MATURATION PROTEIN UMP1"/>
    <property type="match status" value="1"/>
</dbReference>
<dbReference type="PANTHER" id="PTHR12828:SF3">
    <property type="entry name" value="PROTEASOME MATURATION PROTEIN"/>
    <property type="match status" value="1"/>
</dbReference>
<dbReference type="GO" id="GO:0005634">
    <property type="term" value="C:nucleus"/>
    <property type="evidence" value="ECO:0007669"/>
    <property type="project" value="TreeGrafter"/>
</dbReference>